<dbReference type="SUPFAM" id="SSF53335">
    <property type="entry name" value="S-adenosyl-L-methionine-dependent methyltransferases"/>
    <property type="match status" value="1"/>
</dbReference>
<evidence type="ECO:0000256" key="2">
    <source>
        <dbReference type="ARBA" id="ARBA00022603"/>
    </source>
</evidence>
<dbReference type="InterPro" id="IPR001525">
    <property type="entry name" value="C5_MeTfrase"/>
</dbReference>
<evidence type="ECO:0000256" key="5">
    <source>
        <dbReference type="ARBA" id="ARBA00022747"/>
    </source>
</evidence>
<keyword evidence="10" id="KW-1185">Reference proteome</keyword>
<evidence type="ECO:0000256" key="6">
    <source>
        <dbReference type="ARBA" id="ARBA00047422"/>
    </source>
</evidence>
<evidence type="ECO:0000256" key="8">
    <source>
        <dbReference type="RuleBase" id="RU000416"/>
    </source>
</evidence>
<dbReference type="Gene3D" id="3.40.50.150">
    <property type="entry name" value="Vaccinia Virus protein VP39"/>
    <property type="match status" value="1"/>
</dbReference>
<keyword evidence="3 7" id="KW-0808">Transferase</keyword>
<dbReference type="GO" id="GO:0032259">
    <property type="term" value="P:methylation"/>
    <property type="evidence" value="ECO:0007669"/>
    <property type="project" value="UniProtKB-KW"/>
</dbReference>
<keyword evidence="2 7" id="KW-0489">Methyltransferase</keyword>
<dbReference type="GO" id="GO:0003886">
    <property type="term" value="F:DNA (cytosine-5-)-methyltransferase activity"/>
    <property type="evidence" value="ECO:0007669"/>
    <property type="project" value="UniProtKB-EC"/>
</dbReference>
<proteinExistence type="inferred from homology"/>
<name>A0A0R0A2D2_9GAMM</name>
<dbReference type="PANTHER" id="PTHR10629">
    <property type="entry name" value="CYTOSINE-SPECIFIC METHYLTRANSFERASE"/>
    <property type="match status" value="1"/>
</dbReference>
<dbReference type="GO" id="GO:0003677">
    <property type="term" value="F:DNA binding"/>
    <property type="evidence" value="ECO:0007669"/>
    <property type="project" value="TreeGrafter"/>
</dbReference>
<dbReference type="AlphaFoldDB" id="A0A0R0A2D2"/>
<organism evidence="9 10">
    <name type="scientific">Stenotrophomonas pictorum JCM 9942</name>
    <dbReference type="NCBI Taxonomy" id="1236960"/>
    <lineage>
        <taxon>Bacteria</taxon>
        <taxon>Pseudomonadati</taxon>
        <taxon>Pseudomonadota</taxon>
        <taxon>Gammaproteobacteria</taxon>
        <taxon>Lysobacterales</taxon>
        <taxon>Lysobacteraceae</taxon>
        <taxon>Stenotrophomonas</taxon>
    </lineage>
</organism>
<dbReference type="NCBIfam" id="TIGR00675">
    <property type="entry name" value="dcm"/>
    <property type="match status" value="1"/>
</dbReference>
<evidence type="ECO:0000256" key="4">
    <source>
        <dbReference type="ARBA" id="ARBA00022691"/>
    </source>
</evidence>
<dbReference type="PANTHER" id="PTHR10629:SF52">
    <property type="entry name" value="DNA (CYTOSINE-5)-METHYLTRANSFERASE 1"/>
    <property type="match status" value="1"/>
</dbReference>
<evidence type="ECO:0000256" key="3">
    <source>
        <dbReference type="ARBA" id="ARBA00022679"/>
    </source>
</evidence>
<evidence type="ECO:0000256" key="1">
    <source>
        <dbReference type="ARBA" id="ARBA00011975"/>
    </source>
</evidence>
<comment type="caution">
    <text evidence="9">The sequence shown here is derived from an EMBL/GenBank/DDBJ whole genome shotgun (WGS) entry which is preliminary data.</text>
</comment>
<evidence type="ECO:0000313" key="9">
    <source>
        <dbReference type="EMBL" id="KRG39301.1"/>
    </source>
</evidence>
<dbReference type="PRINTS" id="PR00105">
    <property type="entry name" value="C5METTRFRASE"/>
</dbReference>
<dbReference type="InterPro" id="IPR029063">
    <property type="entry name" value="SAM-dependent_MTases_sf"/>
</dbReference>
<comment type="similarity">
    <text evidence="7 8">Belongs to the class I-like SAM-binding methyltransferase superfamily. C5-methyltransferase family.</text>
</comment>
<evidence type="ECO:0000256" key="7">
    <source>
        <dbReference type="PROSITE-ProRule" id="PRU01016"/>
    </source>
</evidence>
<gene>
    <name evidence="9" type="ORF">ARC78_14600</name>
</gene>
<dbReference type="GO" id="GO:0009307">
    <property type="term" value="P:DNA restriction-modification system"/>
    <property type="evidence" value="ECO:0007669"/>
    <property type="project" value="UniProtKB-KW"/>
</dbReference>
<dbReference type="Proteomes" id="UP000050836">
    <property type="component" value="Unassembled WGS sequence"/>
</dbReference>
<dbReference type="EMBL" id="LLXS01000046">
    <property type="protein sequence ID" value="KRG39301.1"/>
    <property type="molecule type" value="Genomic_DNA"/>
</dbReference>
<comment type="catalytic activity">
    <reaction evidence="6">
        <text>a 2'-deoxycytidine in DNA + S-adenosyl-L-methionine = a 5-methyl-2'-deoxycytidine in DNA + S-adenosyl-L-homocysteine + H(+)</text>
        <dbReference type="Rhea" id="RHEA:13681"/>
        <dbReference type="Rhea" id="RHEA-COMP:11369"/>
        <dbReference type="Rhea" id="RHEA-COMP:11370"/>
        <dbReference type="ChEBI" id="CHEBI:15378"/>
        <dbReference type="ChEBI" id="CHEBI:57856"/>
        <dbReference type="ChEBI" id="CHEBI:59789"/>
        <dbReference type="ChEBI" id="CHEBI:85452"/>
        <dbReference type="ChEBI" id="CHEBI:85454"/>
        <dbReference type="EC" id="2.1.1.37"/>
    </reaction>
</comment>
<dbReference type="EC" id="2.1.1.37" evidence="1"/>
<dbReference type="Gene3D" id="3.90.120.10">
    <property type="entry name" value="DNA Methylase, subunit A, domain 2"/>
    <property type="match status" value="1"/>
</dbReference>
<sequence length="527" mass="59030">MSATRKSIGVIDIFAGPGGLGEGFSSFRTDKDAGTYPFELAVSAEMEKSAHSTLRLRAFYRLLVRKEGGVPQAYYDYLAEVAKGDASPPAIHFGVGPWQDLWKEAEEEALNLTLGEEKDNQLLFDRISKVRDNYDEMILIGGPPCQAYSLVGRSRQMNVDGFLTKGDKKHFLYKQYLRILADFSPAIFIMENVKGILTSKVGNKEMFSAIMRDLSNPAAALQRSKQEGKSDRKYVLLPIHVGEGQERSSELVAKDPSAFIIRCEDHGAAQARHRVIIMGVREDLMHAGIATLPGLDVVKERVSVENALAGLPKLRSGLSRQIDDEEKWRKAMLSERDRVIRALGSSLPDVAERLKKLSPAHTLGRRSTEYGNTSSEYADRLRGKQTVVLNHETRGHMQSDLGRYMFCAAYAKAMHCSPSSSEFPKKLAPEHENWDSGAFADRFRVQIQGRPSNTVTSHLSKDGHAFIHWDYRQCRSLTVREAARLQSFPDDYLFLGNRTQQYVQVGNAVPPLVARQIAKVVWSILRK</sequence>
<dbReference type="Pfam" id="PF00145">
    <property type="entry name" value="DNA_methylase"/>
    <property type="match status" value="2"/>
</dbReference>
<evidence type="ECO:0000313" key="10">
    <source>
        <dbReference type="Proteomes" id="UP000050836"/>
    </source>
</evidence>
<accession>A0A0R0A2D2</accession>
<feature type="active site" evidence="7">
    <location>
        <position position="145"/>
    </location>
</feature>
<dbReference type="InterPro" id="IPR050390">
    <property type="entry name" value="C5-Methyltransferase"/>
</dbReference>
<dbReference type="PROSITE" id="PS51679">
    <property type="entry name" value="SAM_MT_C5"/>
    <property type="match status" value="1"/>
</dbReference>
<protein>
    <recommendedName>
        <fullName evidence="1">DNA (cytosine-5-)-methyltransferase</fullName>
        <ecNumber evidence="1">2.1.1.37</ecNumber>
    </recommendedName>
</protein>
<keyword evidence="4 7" id="KW-0949">S-adenosyl-L-methionine</keyword>
<reference evidence="9 10" key="1">
    <citation type="submission" date="2015-10" db="EMBL/GenBank/DDBJ databases">
        <title>Genome sequencing and analysis of members of genus Stenotrophomonas.</title>
        <authorList>
            <person name="Patil P.P."/>
            <person name="Midha S."/>
            <person name="Patil P.B."/>
        </authorList>
    </citation>
    <scope>NUCLEOTIDE SEQUENCE [LARGE SCALE GENOMIC DNA]</scope>
    <source>
        <strain evidence="9 10">JCM 9942</strain>
    </source>
</reference>
<keyword evidence="5" id="KW-0680">Restriction system</keyword>
<dbReference type="GO" id="GO:0044027">
    <property type="term" value="P:negative regulation of gene expression via chromosomal CpG island methylation"/>
    <property type="evidence" value="ECO:0007669"/>
    <property type="project" value="TreeGrafter"/>
</dbReference>